<dbReference type="InterPro" id="IPR039123">
    <property type="entry name" value="PPTC7"/>
</dbReference>
<dbReference type="PANTHER" id="PTHR12320:SF1">
    <property type="entry name" value="PROTEIN PHOSPHATASE PTC7 HOMOLOG"/>
    <property type="match status" value="1"/>
</dbReference>
<feature type="compositionally biased region" description="Basic and acidic residues" evidence="1">
    <location>
        <begin position="585"/>
        <end position="627"/>
    </location>
</feature>
<sequence>MVTNQGENVPLELHGKRWYLKVQHFAGSASHDGGSPSGNHPEVHCRVAPVEAGQKIEEEKEPDEWRREKKNGNDYLIRVHNTPRFQLFSPSKMKELPVSLHSILPGRLTKMVFSENGEQAEDESLWTRRGTASKNMGKEWLGESWFRLKDEEDEETAEEIDEKELMPAGMVNVEATQEESLRLLGKGESREKGDAESDGYEPSIAVTEDLEKAMDVGEPEVHKANIEAPPQPSAKERDEHRLHHANFEAWCEVCVQGQGKDKHHKRKEESKEHIIYSDYLFFNKDGHIIDKETGLKQKGLVTVLTAICKDSQFPFVIVVPAKGGNEYAIKALITWIEELVWDKVTIQVDQENSLHKLYDEVKKRMPEKKVKLRKSPRYSSQSLADGEMVNGLIAGKVRTWMAEINENYKIKASCDHYIFPWVVRHSAWTLARFHINKSRTTPYRIISGAEYTGELIPLGETVMAKFPRAANEKSAPRWIKGIYGGKTSSSDEHLVLTESGAQKYRTVRRLPVGSQYQKETFDKMRRAPWNAVLGITKSKPDAVVSRKALVSAPELASEEVYDFKEKPEQEQPLAIEIPAPMVRLQESKREDRKEPKEAASSKESKMTVDDEGEKVEIEEPDPKRVKAEAAGQGQRQQVEETEVSTTQDMIAAVAQNGEWRYAGEKRKTGGHYDKIHEYKKWLEKNGSYFSSSTLANIMDYLDDVTRDEEVLREARKEELRKLNEVYGAFKPRDRREFSKELTVFGHKWVDKVTEGIAKSRLTCQDFKRKNQSEDKDSSETPSNFCPTPHEASKKMVEVYSLLHNLPRVKADLSSAFLIAKDQGDSKGQPVMIKPPQEWLEDYDVWLVRQPKEIQDELKANNEHETEQSPTQPPSGEDTGEEKGEDKGEDNGEDNANEGEEKGEDKGEEKGEDNTNEELEQAKQEVSNLSEQMENSGQFEMERQKSVGLNEELEQAKQEVSNLSEQMENSGQFEMERQKSVGLNEALAVTQSQVKDLWAKVCSVTSASEVLQQEEAPVMMRREARCVGSLDDGGVLKSWPDTVVNMFRQARQQHTVESQGLRPLHLVCGASQKPHPEKAATGGEDSLFICPNGSAAGVADGVGCCHGWGIDPKPFADQLMATARESAHDMQDEALLAVQDRARIVVRESCQAVGNLRLFHVPGGSCGSQ</sequence>
<dbReference type="EMBL" id="CAMXCT010004835">
    <property type="protein sequence ID" value="CAI4010498.1"/>
    <property type="molecule type" value="Genomic_DNA"/>
</dbReference>
<dbReference type="EMBL" id="CAMXCT020004835">
    <property type="protein sequence ID" value="CAL1163873.1"/>
    <property type="molecule type" value="Genomic_DNA"/>
</dbReference>
<protein>
    <submittedName>
        <fullName evidence="3">Retrovirus-related Pol polyprotein from transposon TNT 1-94</fullName>
    </submittedName>
</protein>
<evidence type="ECO:0000313" key="4">
    <source>
        <dbReference type="Proteomes" id="UP001152797"/>
    </source>
</evidence>
<feature type="compositionally biased region" description="Basic and acidic residues" evidence="1">
    <location>
        <begin position="880"/>
        <end position="889"/>
    </location>
</feature>
<dbReference type="Proteomes" id="UP001152797">
    <property type="component" value="Unassembled WGS sequence"/>
</dbReference>
<feature type="region of interest" description="Disordered" evidence="1">
    <location>
        <begin position="858"/>
        <end position="935"/>
    </location>
</feature>
<reference evidence="2" key="1">
    <citation type="submission" date="2022-10" db="EMBL/GenBank/DDBJ databases">
        <authorList>
            <person name="Chen Y."/>
            <person name="Dougan E. K."/>
            <person name="Chan C."/>
            <person name="Rhodes N."/>
            <person name="Thang M."/>
        </authorList>
    </citation>
    <scope>NUCLEOTIDE SEQUENCE</scope>
</reference>
<organism evidence="2">
    <name type="scientific">Cladocopium goreaui</name>
    <dbReference type="NCBI Taxonomy" id="2562237"/>
    <lineage>
        <taxon>Eukaryota</taxon>
        <taxon>Sar</taxon>
        <taxon>Alveolata</taxon>
        <taxon>Dinophyceae</taxon>
        <taxon>Suessiales</taxon>
        <taxon>Symbiodiniaceae</taxon>
        <taxon>Cladocopium</taxon>
    </lineage>
</organism>
<dbReference type="GO" id="GO:0004722">
    <property type="term" value="F:protein serine/threonine phosphatase activity"/>
    <property type="evidence" value="ECO:0007669"/>
    <property type="project" value="TreeGrafter"/>
</dbReference>
<feature type="compositionally biased region" description="Basic and acidic residues" evidence="1">
    <location>
        <begin position="898"/>
        <end position="912"/>
    </location>
</feature>
<keyword evidence="4" id="KW-1185">Reference proteome</keyword>
<proteinExistence type="predicted"/>
<dbReference type="OrthoDB" id="437354at2759"/>
<gene>
    <name evidence="2" type="ORF">C1SCF055_LOCUS35768</name>
</gene>
<feature type="compositionally biased region" description="Basic and acidic residues" evidence="1">
    <location>
        <begin position="767"/>
        <end position="778"/>
    </location>
</feature>
<name>A0A9P1GEW0_9DINO</name>
<comment type="caution">
    <text evidence="2">The sequence shown here is derived from an EMBL/GenBank/DDBJ whole genome shotgun (WGS) entry which is preliminary data.</text>
</comment>
<dbReference type="PANTHER" id="PTHR12320">
    <property type="entry name" value="PROTEIN PHOSPHATASE 2C"/>
    <property type="match status" value="1"/>
</dbReference>
<feature type="compositionally biased region" description="Polar residues" evidence="1">
    <location>
        <begin position="923"/>
        <end position="935"/>
    </location>
</feature>
<dbReference type="EMBL" id="CAMXCT030004835">
    <property type="protein sequence ID" value="CAL4797810.1"/>
    <property type="molecule type" value="Genomic_DNA"/>
</dbReference>
<evidence type="ECO:0000256" key="1">
    <source>
        <dbReference type="SAM" id="MobiDB-lite"/>
    </source>
</evidence>
<feature type="region of interest" description="Disordered" evidence="1">
    <location>
        <begin position="767"/>
        <end position="788"/>
    </location>
</feature>
<evidence type="ECO:0000313" key="2">
    <source>
        <dbReference type="EMBL" id="CAI4010498.1"/>
    </source>
</evidence>
<reference evidence="3 4" key="2">
    <citation type="submission" date="2024-05" db="EMBL/GenBank/DDBJ databases">
        <authorList>
            <person name="Chen Y."/>
            <person name="Shah S."/>
            <person name="Dougan E. K."/>
            <person name="Thang M."/>
            <person name="Chan C."/>
        </authorList>
    </citation>
    <scope>NUCLEOTIDE SEQUENCE [LARGE SCALE GENOMIC DNA]</scope>
</reference>
<dbReference type="AlphaFoldDB" id="A0A9P1GEW0"/>
<feature type="region of interest" description="Disordered" evidence="1">
    <location>
        <begin position="564"/>
        <end position="646"/>
    </location>
</feature>
<evidence type="ECO:0000313" key="3">
    <source>
        <dbReference type="EMBL" id="CAL4797810.1"/>
    </source>
</evidence>
<accession>A0A9P1GEW0</accession>